<organism evidence="2 3">
    <name type="scientific">Paenibacillus sepulcri</name>
    <dbReference type="NCBI Taxonomy" id="359917"/>
    <lineage>
        <taxon>Bacteria</taxon>
        <taxon>Bacillati</taxon>
        <taxon>Bacillota</taxon>
        <taxon>Bacilli</taxon>
        <taxon>Bacillales</taxon>
        <taxon>Paenibacillaceae</taxon>
        <taxon>Paenibacillus</taxon>
    </lineage>
</organism>
<dbReference type="EMBL" id="JAHZIK010002052">
    <property type="protein sequence ID" value="MBW7460159.1"/>
    <property type="molecule type" value="Genomic_DNA"/>
</dbReference>
<reference evidence="2 3" key="1">
    <citation type="submission" date="2021-07" db="EMBL/GenBank/DDBJ databases">
        <title>Paenibacillus radiodurans sp. nov., isolated from the southeastern edge of Tengger Desert.</title>
        <authorList>
            <person name="Zhang G."/>
        </authorList>
    </citation>
    <scope>NUCLEOTIDE SEQUENCE [LARGE SCALE GENOMIC DNA]</scope>
    <source>
        <strain evidence="2 3">CCM 7311</strain>
    </source>
</reference>
<dbReference type="Pfam" id="PF02514">
    <property type="entry name" value="CobN-Mg_chel"/>
    <property type="match status" value="1"/>
</dbReference>
<dbReference type="Proteomes" id="UP001519887">
    <property type="component" value="Unassembled WGS sequence"/>
</dbReference>
<dbReference type="InterPro" id="IPR003672">
    <property type="entry name" value="CobN/Mg_chltase"/>
</dbReference>
<feature type="non-terminal residue" evidence="2">
    <location>
        <position position="1"/>
    </location>
</feature>
<proteinExistence type="predicted"/>
<name>A0ABS7CGU9_9BACL</name>
<keyword evidence="3" id="KW-1185">Reference proteome</keyword>
<evidence type="ECO:0000313" key="3">
    <source>
        <dbReference type="Proteomes" id="UP001519887"/>
    </source>
</evidence>
<comment type="caution">
    <text evidence="2">The sequence shown here is derived from an EMBL/GenBank/DDBJ whole genome shotgun (WGS) entry which is preliminary data.</text>
</comment>
<protein>
    <submittedName>
        <fullName evidence="2">Cobaltochelatase subunit CobN</fullName>
    </submittedName>
</protein>
<dbReference type="PANTHER" id="PTHR44119:SF1">
    <property type="entry name" value="MAGNESIUM-CHELATASE SUBUNIT CHLH, CHLOROPLASTIC"/>
    <property type="match status" value="1"/>
</dbReference>
<evidence type="ECO:0000259" key="1">
    <source>
        <dbReference type="Pfam" id="PF02514"/>
    </source>
</evidence>
<accession>A0ABS7CGU9</accession>
<feature type="non-terminal residue" evidence="2">
    <location>
        <position position="355"/>
    </location>
</feature>
<feature type="domain" description="CobN/magnesium chelatase" evidence="1">
    <location>
        <begin position="10"/>
        <end position="354"/>
    </location>
</feature>
<sequence>RSEGISGVVEMLEELAVPIVHPFFLSRLTQEEWEQSTRGLSPSEFLVHVVLPELDGNIDIYPVAAMKDTGYDETHQIRHRQLAIIEERVERLVARVKKLLALQAKANAEKRIALICYNYPPGEGNLFGGSFLDTFESVSRLLARLQAERYQVEPLSAEELRGRFLQGQLVNSPRWADEQGADRLIRYDKTNYDQRLQAMPQSFIEAMTAQWGASPGTVMAENEQFLIPGIKNGNVFIGLQPTRGIHENPEKVYHDDALLPTHQYAAYYQWLREEFAADVIVHVGTHGTLEFLPGKESGMSGDCFPDSFIGDVPHLYYYYVGNPSEGMIAKRRSHAALISYQSPPFVEAGLYDAFA</sequence>
<evidence type="ECO:0000313" key="2">
    <source>
        <dbReference type="EMBL" id="MBW7460159.1"/>
    </source>
</evidence>
<dbReference type="PANTHER" id="PTHR44119">
    <property type="entry name" value="MAGNESIUM-CHELATASE SUBUNIT CHLH, CHLOROPLASTIC"/>
    <property type="match status" value="1"/>
</dbReference>
<gene>
    <name evidence="2" type="ORF">K0U00_39465</name>
</gene>